<dbReference type="Pfam" id="PF02714">
    <property type="entry name" value="RSN1_7TM"/>
    <property type="match status" value="1"/>
</dbReference>
<evidence type="ECO:0000256" key="6">
    <source>
        <dbReference type="ARBA" id="ARBA00023136"/>
    </source>
</evidence>
<feature type="transmembrane region" description="Helical" evidence="8">
    <location>
        <begin position="702"/>
        <end position="724"/>
    </location>
</feature>
<keyword evidence="4 8" id="KW-0812">Transmembrane</keyword>
<evidence type="ECO:0000256" key="3">
    <source>
        <dbReference type="ARBA" id="ARBA00022448"/>
    </source>
</evidence>
<evidence type="ECO:0000259" key="10">
    <source>
        <dbReference type="Pfam" id="PF13967"/>
    </source>
</evidence>
<keyword evidence="3" id="KW-0813">Transport</keyword>
<accession>A0A674CWE3</accession>
<organism evidence="12 13">
    <name type="scientific">Salmo trutta</name>
    <name type="common">Brown trout</name>
    <dbReference type="NCBI Taxonomy" id="8032"/>
    <lineage>
        <taxon>Eukaryota</taxon>
        <taxon>Metazoa</taxon>
        <taxon>Chordata</taxon>
        <taxon>Craniata</taxon>
        <taxon>Vertebrata</taxon>
        <taxon>Euteleostomi</taxon>
        <taxon>Actinopterygii</taxon>
        <taxon>Neopterygii</taxon>
        <taxon>Teleostei</taxon>
        <taxon>Protacanthopterygii</taxon>
        <taxon>Salmoniformes</taxon>
        <taxon>Salmonidae</taxon>
        <taxon>Salmoninae</taxon>
        <taxon>Salmo</taxon>
    </lineage>
</organism>
<feature type="transmembrane region" description="Helical" evidence="8">
    <location>
        <begin position="206"/>
        <end position="225"/>
    </location>
</feature>
<evidence type="ECO:0000256" key="4">
    <source>
        <dbReference type="ARBA" id="ARBA00022692"/>
    </source>
</evidence>
<feature type="domain" description="CSC1/OSCA1-like 7TM region" evidence="9">
    <location>
        <begin position="424"/>
        <end position="696"/>
    </location>
</feature>
<feature type="transmembrane region" description="Helical" evidence="8">
    <location>
        <begin position="90"/>
        <end position="109"/>
    </location>
</feature>
<evidence type="ECO:0000256" key="8">
    <source>
        <dbReference type="SAM" id="Phobius"/>
    </source>
</evidence>
<feature type="transmembrane region" description="Helical" evidence="8">
    <location>
        <begin position="606"/>
        <end position="622"/>
    </location>
</feature>
<feature type="transmembrane region" description="Helical" evidence="8">
    <location>
        <begin position="670"/>
        <end position="690"/>
    </location>
</feature>
<evidence type="ECO:0000313" key="12">
    <source>
        <dbReference type="Ensembl" id="ENSSTUP00000087753.1"/>
    </source>
</evidence>
<feature type="transmembrane region" description="Helical" evidence="8">
    <location>
        <begin position="563"/>
        <end position="585"/>
    </location>
</feature>
<reference evidence="12" key="1">
    <citation type="submission" date="2025-08" db="UniProtKB">
        <authorList>
            <consortium name="Ensembl"/>
        </authorList>
    </citation>
    <scope>IDENTIFICATION</scope>
</reference>
<feature type="transmembrane region" description="Helical" evidence="8">
    <location>
        <begin position="509"/>
        <end position="532"/>
    </location>
</feature>
<evidence type="ECO:0000256" key="2">
    <source>
        <dbReference type="ARBA" id="ARBA00007779"/>
    </source>
</evidence>
<evidence type="ECO:0000259" key="11">
    <source>
        <dbReference type="Pfam" id="PF14703"/>
    </source>
</evidence>
<dbReference type="Pfam" id="PF13967">
    <property type="entry name" value="RSN1_TM"/>
    <property type="match status" value="1"/>
</dbReference>
<feature type="domain" description="CSC1/OSCA1-like N-terminal transmembrane" evidence="10">
    <location>
        <begin position="92"/>
        <end position="226"/>
    </location>
</feature>
<evidence type="ECO:0000313" key="13">
    <source>
        <dbReference type="Proteomes" id="UP000472277"/>
    </source>
</evidence>
<protein>
    <submittedName>
        <fullName evidence="12">Transmembrane protein 63B</fullName>
    </submittedName>
</protein>
<dbReference type="PANTHER" id="PTHR13018">
    <property type="entry name" value="PROBABLE MEMBRANE PROTEIN DUF221-RELATED"/>
    <property type="match status" value="1"/>
</dbReference>
<dbReference type="Pfam" id="PF14703">
    <property type="entry name" value="PHM7_cyt"/>
    <property type="match status" value="1"/>
</dbReference>
<dbReference type="GO" id="GO:0005886">
    <property type="term" value="C:plasma membrane"/>
    <property type="evidence" value="ECO:0007669"/>
    <property type="project" value="TreeGrafter"/>
</dbReference>
<dbReference type="Proteomes" id="UP000472277">
    <property type="component" value="Chromosome 14"/>
</dbReference>
<feature type="domain" description="CSC1/OSCA1-like cytosolic" evidence="11">
    <location>
        <begin position="253"/>
        <end position="413"/>
    </location>
</feature>
<dbReference type="AlphaFoldDB" id="A0A674CWE3"/>
<evidence type="ECO:0000256" key="7">
    <source>
        <dbReference type="ARBA" id="ARBA00036634"/>
    </source>
</evidence>
<keyword evidence="13" id="KW-1185">Reference proteome</keyword>
<evidence type="ECO:0000256" key="5">
    <source>
        <dbReference type="ARBA" id="ARBA00022989"/>
    </source>
</evidence>
<feature type="transmembrane region" description="Helical" evidence="8">
    <location>
        <begin position="628"/>
        <end position="649"/>
    </location>
</feature>
<dbReference type="Ensembl" id="ENSSTUT00000093385.1">
    <property type="protein sequence ID" value="ENSSTUP00000087753.1"/>
    <property type="gene ID" value="ENSSTUG00000034524.1"/>
</dbReference>
<proteinExistence type="inferred from homology"/>
<keyword evidence="6 8" id="KW-0472">Membrane</keyword>
<comment type="catalytic activity">
    <reaction evidence="7">
        <text>Ca(2+)(in) = Ca(2+)(out)</text>
        <dbReference type="Rhea" id="RHEA:29671"/>
        <dbReference type="ChEBI" id="CHEBI:29108"/>
    </reaction>
</comment>
<gene>
    <name evidence="12" type="primary">TMEM63B</name>
</gene>
<dbReference type="GO" id="GO:0005227">
    <property type="term" value="F:calcium-activated cation channel activity"/>
    <property type="evidence" value="ECO:0007669"/>
    <property type="project" value="InterPro"/>
</dbReference>
<comment type="similarity">
    <text evidence="2">Belongs to the CSC1 (TC 1.A.17) family.</text>
</comment>
<evidence type="ECO:0000256" key="1">
    <source>
        <dbReference type="ARBA" id="ARBA00004141"/>
    </source>
</evidence>
<dbReference type="GeneTree" id="ENSGT00940000157084"/>
<dbReference type="InterPro" id="IPR003864">
    <property type="entry name" value="CSC1/OSCA1-like_7TM"/>
</dbReference>
<dbReference type="InterPro" id="IPR045122">
    <property type="entry name" value="Csc1-like"/>
</dbReference>
<keyword evidence="5 8" id="KW-1133">Transmembrane helix</keyword>
<comment type="subcellular location">
    <subcellularLocation>
        <location evidence="1">Membrane</location>
        <topology evidence="1">Multi-pass membrane protein</topology>
    </subcellularLocation>
</comment>
<dbReference type="InterPro" id="IPR032880">
    <property type="entry name" value="CSC1/OSCA1-like_N"/>
</dbReference>
<dbReference type="PANTHER" id="PTHR13018:SF38">
    <property type="entry name" value="CSC1-LIKE PROTEIN 2"/>
    <property type="match status" value="1"/>
</dbReference>
<name>A0A674CWE3_SALTR</name>
<feature type="transmembrane region" description="Helical" evidence="8">
    <location>
        <begin position="465"/>
        <end position="488"/>
    </location>
</feature>
<sequence>MDICNRWFHPLFPPFFHDRFPGRCGCELAQSADPVGLHLIVTMGIWPGGVRACIAGQENCSANNESKDYCYSARIRSTVLQGLPFGGVPTVLALDFMCFLVLLFVFSVLRKVAWDYGRLALVTDADSEPTSPALPPPRDEEIREKCGEDAVHYLSFQRHIIGQLVVVGVLSVGIVLPVNFSGDLLENNAYSFGRTTIANLKSGTNLLWLHTSFAFIYLLLTVYSMRRHTSKMHYKEDDLYGNCFVFSPFSHRQAYENCIVLDARICYNVAKLMSLNAERKKTERSLKFFTDLMAKEHMPTMVNPKPCGHLCCCVIKGCEQEEAVSFYTKREAKLKEEYRKEKEKVNTKPLGMAFVTFQNEAMTAIILKDFNACQCHGCTCRQEPKSSQFSESLHIYNWSVSYAPDPQNVRWEHLSLGGVSWWIRCFIINCILFLLLFFLTTPAIIISTMDKFNVTKPVEYLNNPIITQFFPTLLLWAFSALLPTIVYYSAFFEKHWTRSGENRTTMHKCYTFLIFMVLLLPSLGLSSLDVFFRWLFDKKFLADATVRFECVFLPDNGAFFVNYVIASAFIGNAMDLLRIPGLLMYMIRLSLARSSAERRNVKRHQAFEFQFGAAYAWMMSVFTVVMTYSITCPIIVPFGLMYMLLKHLVDRYNMYYAYLPSKLDKKIHSGAVNQVVAAPILCLFWLLFFSTMRTGFVTPTSMFTLVVLIITIVVCLSHVCFGHFKYLSAHNYKVRVTVLKVRLTNTPSQILFGGFGVFQAVELWGLEWNCPDSTVRLAQRYRNAQYA</sequence>
<dbReference type="InterPro" id="IPR027815">
    <property type="entry name" value="CSC1/OSCA1-like_cyt"/>
</dbReference>
<feature type="transmembrane region" description="Helical" evidence="8">
    <location>
        <begin position="160"/>
        <end position="180"/>
    </location>
</feature>
<evidence type="ECO:0000259" key="9">
    <source>
        <dbReference type="Pfam" id="PF02714"/>
    </source>
</evidence>
<feature type="transmembrane region" description="Helical" evidence="8">
    <location>
        <begin position="421"/>
        <end position="445"/>
    </location>
</feature>
<reference evidence="12" key="2">
    <citation type="submission" date="2025-09" db="UniProtKB">
        <authorList>
            <consortium name="Ensembl"/>
        </authorList>
    </citation>
    <scope>IDENTIFICATION</scope>
</reference>